<keyword evidence="6 8" id="KW-0472">Membrane</keyword>
<evidence type="ECO:0000259" key="12">
    <source>
        <dbReference type="Pfam" id="PF07715"/>
    </source>
</evidence>
<dbReference type="AlphaFoldDB" id="A0A1H4EYC0"/>
<dbReference type="Pfam" id="PF07715">
    <property type="entry name" value="Plug"/>
    <property type="match status" value="1"/>
</dbReference>
<keyword evidence="3 8" id="KW-1134">Transmembrane beta strand</keyword>
<evidence type="ECO:0000313" key="14">
    <source>
        <dbReference type="Proteomes" id="UP000183253"/>
    </source>
</evidence>
<gene>
    <name evidence="13" type="ORF">SAMN05444145_108132</name>
</gene>
<proteinExistence type="inferred from homology"/>
<dbReference type="InterPro" id="IPR008969">
    <property type="entry name" value="CarboxyPept-like_regulatory"/>
</dbReference>
<feature type="domain" description="TonB-dependent receptor-like beta-barrel" evidence="11">
    <location>
        <begin position="440"/>
        <end position="760"/>
    </location>
</feature>
<dbReference type="InterPro" id="IPR012910">
    <property type="entry name" value="Plug_dom"/>
</dbReference>
<dbReference type="Pfam" id="PF00593">
    <property type="entry name" value="TonB_dep_Rec_b-barrel"/>
    <property type="match status" value="1"/>
</dbReference>
<keyword evidence="10" id="KW-0732">Signal</keyword>
<dbReference type="PROSITE" id="PS52016">
    <property type="entry name" value="TONB_DEPENDENT_REC_3"/>
    <property type="match status" value="1"/>
</dbReference>
<evidence type="ECO:0000256" key="3">
    <source>
        <dbReference type="ARBA" id="ARBA00022452"/>
    </source>
</evidence>
<comment type="similarity">
    <text evidence="8 9">Belongs to the TonB-dependent receptor family.</text>
</comment>
<dbReference type="Gene3D" id="2.60.40.1120">
    <property type="entry name" value="Carboxypeptidase-like, regulatory domain"/>
    <property type="match status" value="1"/>
</dbReference>
<evidence type="ECO:0000256" key="5">
    <source>
        <dbReference type="ARBA" id="ARBA00023077"/>
    </source>
</evidence>
<feature type="signal peptide" evidence="10">
    <location>
        <begin position="1"/>
        <end position="34"/>
    </location>
</feature>
<dbReference type="InterPro" id="IPR037066">
    <property type="entry name" value="Plug_dom_sf"/>
</dbReference>
<sequence length="995" mass="110638">MKNRFADTGKSYAGYFLRFVFCLVLTAAASLAQAQNRNQVSGKVTDKAGEPLIGATVVVVGTTTGTTTGTDGRFTIGVPAGGELKFSYIGYVEQTVKVGAQSVLDVVLEDDSQMLKDVVVIGYGTMEKRSVTSSISSIKGDDLVAGMGGSTIATALQGKIPGLTISGSASPNSSNDFQLRGVASVNASKGPLVIIDGIPGGDMRALNQEDIESVDVLKDASAGAIYGTRAAGGVILVTTKQARQGRVTARYTGEFSVEAIRKTPDLLSSGEYVEYGLGEDYGYDTDWYKELTNELPFSQRHSVSISGGSNVAQVYTSFMAQNQKGIVIGDNRKDYSGRVNAKFNLFDGVVEIRTNAQFREAERDDRNSSGIFKMAFGLNPTIPLRDPANPSAYNVVGNGISGTSFNPVADIMLRTNNGKDQWLLADATVKINLMKELSIQGTVGIDKRQYQQYTYVSHDHKESIDNSRRGGASHKFSKDNRVSIEAYANYHKVFREDHTFDAVAGYSFWQAGGEDFNMANYDFPVDGVGPWDMGVGSYLSEGRATMDSGKDPRERLLSLFGRVNYSYKDRYMVSASFRREGSSKFGANNRWGNFWALSGGWRISNEAFLRDVKWVNDLKVRLGYGVTGNNGFGNGYTTRMYKANDMWPTNGIWQPGYGSVRNVNPDLKWEEKSELNFGLDFSLFDDRLWGKFDVYHRKVDDMLYSVNAPMPPMVHDKIMKNIGSLENKGWEFELGGDIVRRKDFRYSSSLRLSHNKSKINNMGDDGFFLDQVTFPSPGNPGTAVRLQNGVEIGQFFVYKYAGLDEDGKWMIYDKNNEIVPAVDGTKSNLVAENKHFVGNAIPKVILSWDHTFRYKNWDLSVFLRSWLDYDVFSQVNMYYGLANDSQLNVLKSAYTRNRNIKDEKILCDYWIDDASFLKIDAVNLGYTLDLKRWTRYIQSAKIYLTIRDVAVFTNYNGINPEVDINGLNPGFEYVNNTASMYPQTTRFTLGVQLTF</sequence>
<dbReference type="Gene3D" id="2.170.130.10">
    <property type="entry name" value="TonB-dependent receptor, plug domain"/>
    <property type="match status" value="1"/>
</dbReference>
<name>A0A1H4EYC0_9BACT</name>
<dbReference type="InterPro" id="IPR023996">
    <property type="entry name" value="TonB-dep_OMP_SusC/RagA"/>
</dbReference>
<evidence type="ECO:0000256" key="4">
    <source>
        <dbReference type="ARBA" id="ARBA00022692"/>
    </source>
</evidence>
<protein>
    <submittedName>
        <fullName evidence="13">TonB-linked outer membrane protein, SusC/RagA family</fullName>
    </submittedName>
</protein>
<evidence type="ECO:0000256" key="6">
    <source>
        <dbReference type="ARBA" id="ARBA00023136"/>
    </source>
</evidence>
<dbReference type="NCBIfam" id="TIGR04056">
    <property type="entry name" value="OMP_RagA_SusC"/>
    <property type="match status" value="1"/>
</dbReference>
<feature type="chain" id="PRO_5010230990" evidence="10">
    <location>
        <begin position="35"/>
        <end position="995"/>
    </location>
</feature>
<keyword evidence="5 9" id="KW-0798">TonB box</keyword>
<accession>A0A1H4EYC0</accession>
<keyword evidence="2 8" id="KW-0813">Transport</keyword>
<dbReference type="Pfam" id="PF13715">
    <property type="entry name" value="CarbopepD_reg_2"/>
    <property type="match status" value="1"/>
</dbReference>
<evidence type="ECO:0000256" key="1">
    <source>
        <dbReference type="ARBA" id="ARBA00004571"/>
    </source>
</evidence>
<dbReference type="InterPro" id="IPR000531">
    <property type="entry name" value="Beta-barrel_TonB"/>
</dbReference>
<feature type="domain" description="TonB-dependent receptor plug" evidence="12">
    <location>
        <begin position="128"/>
        <end position="234"/>
    </location>
</feature>
<evidence type="ECO:0000256" key="2">
    <source>
        <dbReference type="ARBA" id="ARBA00022448"/>
    </source>
</evidence>
<dbReference type="EMBL" id="FNRI01000008">
    <property type="protein sequence ID" value="SEA89650.1"/>
    <property type="molecule type" value="Genomic_DNA"/>
</dbReference>
<dbReference type="GO" id="GO:0009279">
    <property type="term" value="C:cell outer membrane"/>
    <property type="evidence" value="ECO:0007669"/>
    <property type="project" value="UniProtKB-SubCell"/>
</dbReference>
<organism evidence="13 14">
    <name type="scientific">Alistipes timonensis JC136</name>
    <dbReference type="NCBI Taxonomy" id="1033731"/>
    <lineage>
        <taxon>Bacteria</taxon>
        <taxon>Pseudomonadati</taxon>
        <taxon>Bacteroidota</taxon>
        <taxon>Bacteroidia</taxon>
        <taxon>Bacteroidales</taxon>
        <taxon>Rikenellaceae</taxon>
        <taxon>Alistipes</taxon>
    </lineage>
</organism>
<dbReference type="SUPFAM" id="SSF49464">
    <property type="entry name" value="Carboxypeptidase regulatory domain-like"/>
    <property type="match status" value="1"/>
</dbReference>
<keyword evidence="14" id="KW-1185">Reference proteome</keyword>
<evidence type="ECO:0000256" key="7">
    <source>
        <dbReference type="ARBA" id="ARBA00023237"/>
    </source>
</evidence>
<dbReference type="FunFam" id="2.60.40.1120:FF:000003">
    <property type="entry name" value="Outer membrane protein Omp121"/>
    <property type="match status" value="1"/>
</dbReference>
<evidence type="ECO:0000256" key="10">
    <source>
        <dbReference type="SAM" id="SignalP"/>
    </source>
</evidence>
<evidence type="ECO:0000259" key="11">
    <source>
        <dbReference type="Pfam" id="PF00593"/>
    </source>
</evidence>
<dbReference type="STRING" id="1033731.SAMN05444145_108132"/>
<dbReference type="InterPro" id="IPR023997">
    <property type="entry name" value="TonB-dep_OMP_SusC/RagA_CS"/>
</dbReference>
<dbReference type="Gene3D" id="2.40.170.20">
    <property type="entry name" value="TonB-dependent receptor, beta-barrel domain"/>
    <property type="match status" value="1"/>
</dbReference>
<comment type="subcellular location">
    <subcellularLocation>
        <location evidence="1 8">Cell outer membrane</location>
        <topology evidence="1 8">Multi-pass membrane protein</topology>
    </subcellularLocation>
</comment>
<keyword evidence="4 8" id="KW-0812">Transmembrane</keyword>
<evidence type="ECO:0000256" key="9">
    <source>
        <dbReference type="RuleBase" id="RU003357"/>
    </source>
</evidence>
<evidence type="ECO:0000313" key="13">
    <source>
        <dbReference type="EMBL" id="SEA89650.1"/>
    </source>
</evidence>
<dbReference type="InterPro" id="IPR036942">
    <property type="entry name" value="Beta-barrel_TonB_sf"/>
</dbReference>
<evidence type="ECO:0000256" key="8">
    <source>
        <dbReference type="PROSITE-ProRule" id="PRU01360"/>
    </source>
</evidence>
<dbReference type="Proteomes" id="UP000183253">
    <property type="component" value="Unassembled WGS sequence"/>
</dbReference>
<dbReference type="InterPro" id="IPR039426">
    <property type="entry name" value="TonB-dep_rcpt-like"/>
</dbReference>
<dbReference type="RefSeq" id="WP_010265009.1">
    <property type="nucleotide sequence ID" value="NZ_CAEG01000015.1"/>
</dbReference>
<keyword evidence="7 8" id="KW-0998">Cell outer membrane</keyword>
<dbReference type="SUPFAM" id="SSF56935">
    <property type="entry name" value="Porins"/>
    <property type="match status" value="1"/>
</dbReference>
<reference evidence="13 14" key="1">
    <citation type="submission" date="2016-10" db="EMBL/GenBank/DDBJ databases">
        <authorList>
            <person name="de Groot N.N."/>
        </authorList>
    </citation>
    <scope>NUCLEOTIDE SEQUENCE [LARGE SCALE GENOMIC DNA]</scope>
    <source>
        <strain evidence="13 14">DSM 25383</strain>
    </source>
</reference>
<dbReference type="NCBIfam" id="TIGR04057">
    <property type="entry name" value="SusC_RagA_signa"/>
    <property type="match status" value="1"/>
</dbReference>